<dbReference type="GO" id="GO:0000184">
    <property type="term" value="P:nuclear-transcribed mRNA catabolic process, nonsense-mediated decay"/>
    <property type="evidence" value="ECO:0007669"/>
    <property type="project" value="TreeGrafter"/>
</dbReference>
<dbReference type="GO" id="GO:0016787">
    <property type="term" value="F:hydrolase activity"/>
    <property type="evidence" value="ECO:0007669"/>
    <property type="project" value="UniProtKB-KW"/>
</dbReference>
<dbReference type="InterPro" id="IPR041677">
    <property type="entry name" value="DNA2/NAM7_AAA_11"/>
</dbReference>
<comment type="catalytic activity">
    <reaction evidence="6">
        <text>RNA(n) + a ribonucleoside 5'-triphosphate = RNA(n+1) + diphosphate</text>
        <dbReference type="Rhea" id="RHEA:21248"/>
        <dbReference type="Rhea" id="RHEA-COMP:14527"/>
        <dbReference type="Rhea" id="RHEA-COMP:17342"/>
        <dbReference type="ChEBI" id="CHEBI:33019"/>
        <dbReference type="ChEBI" id="CHEBI:61557"/>
        <dbReference type="ChEBI" id="CHEBI:140395"/>
        <dbReference type="EC" id="2.7.7.48"/>
    </reaction>
</comment>
<dbReference type="InterPro" id="IPR057596">
    <property type="entry name" value="RDRP_core"/>
</dbReference>
<accession>A0AAD5SED2</accession>
<dbReference type="Pfam" id="PF13087">
    <property type="entry name" value="AAA_12"/>
    <property type="match status" value="1"/>
</dbReference>
<evidence type="ECO:0000259" key="10">
    <source>
        <dbReference type="Pfam" id="PF13087"/>
    </source>
</evidence>
<evidence type="ECO:0000256" key="3">
    <source>
        <dbReference type="ARBA" id="ARBA00022801"/>
    </source>
</evidence>
<dbReference type="GO" id="GO:0003723">
    <property type="term" value="F:RNA binding"/>
    <property type="evidence" value="ECO:0007669"/>
    <property type="project" value="UniProtKB-KW"/>
</dbReference>
<keyword evidence="6" id="KW-0808">Transferase</keyword>
<comment type="similarity">
    <text evidence="6">Belongs to the RdRP family.</text>
</comment>
<evidence type="ECO:0000256" key="4">
    <source>
        <dbReference type="ARBA" id="ARBA00022806"/>
    </source>
</evidence>
<feature type="domain" description="RDRP core" evidence="8">
    <location>
        <begin position="10"/>
        <end position="226"/>
    </location>
</feature>
<dbReference type="GO" id="GO:0003968">
    <property type="term" value="F:RNA-directed RNA polymerase activity"/>
    <property type="evidence" value="ECO:0007669"/>
    <property type="project" value="UniProtKB-KW"/>
</dbReference>
<keyword evidence="2" id="KW-0547">Nucleotide-binding</keyword>
<evidence type="ECO:0000256" key="6">
    <source>
        <dbReference type="RuleBase" id="RU363098"/>
    </source>
</evidence>
<evidence type="ECO:0000256" key="7">
    <source>
        <dbReference type="SAM" id="MobiDB-lite"/>
    </source>
</evidence>
<dbReference type="SUPFAM" id="SSF52540">
    <property type="entry name" value="P-loop containing nucleoside triphosphate hydrolases"/>
    <property type="match status" value="1"/>
</dbReference>
<dbReference type="InterPro" id="IPR027417">
    <property type="entry name" value="P-loop_NTPase"/>
</dbReference>
<comment type="caution">
    <text evidence="11">The sequence shown here is derived from an EMBL/GenBank/DDBJ whole genome shotgun (WGS) entry which is preliminary data.</text>
</comment>
<feature type="domain" description="DNA2/NAM7 helicase helicase" evidence="9">
    <location>
        <begin position="958"/>
        <end position="992"/>
    </location>
</feature>
<keyword evidence="6" id="KW-0694">RNA-binding</keyword>
<dbReference type="PANTHER" id="PTHR10887:SF517">
    <property type="entry name" value="RNA HELICASE NONSENSE MRNA REDUCING FACTOR"/>
    <property type="match status" value="1"/>
</dbReference>
<protein>
    <recommendedName>
        <fullName evidence="6">RNA-dependent RNA polymerase</fullName>
        <ecNumber evidence="6">2.7.7.48</ecNumber>
    </recommendedName>
</protein>
<feature type="domain" description="DNA2/NAM7 helicase helicase" evidence="9">
    <location>
        <begin position="890"/>
        <end position="954"/>
    </location>
</feature>
<evidence type="ECO:0000256" key="5">
    <source>
        <dbReference type="ARBA" id="ARBA00022840"/>
    </source>
</evidence>
<dbReference type="FunFam" id="3.40.50.300:FF:000326">
    <property type="entry name" value="P-loop containing nucleoside triphosphate hydrolase"/>
    <property type="match status" value="1"/>
</dbReference>
<dbReference type="Proteomes" id="UP001212841">
    <property type="component" value="Unassembled WGS sequence"/>
</dbReference>
<dbReference type="CDD" id="cd17934">
    <property type="entry name" value="DEXXQc_Upf1-like"/>
    <property type="match status" value="1"/>
</dbReference>
<evidence type="ECO:0000313" key="12">
    <source>
        <dbReference type="Proteomes" id="UP001212841"/>
    </source>
</evidence>
<dbReference type="GO" id="GO:0005694">
    <property type="term" value="C:chromosome"/>
    <property type="evidence" value="ECO:0007669"/>
    <property type="project" value="UniProtKB-ARBA"/>
</dbReference>
<sequence>MNIRFRDRRLWPSLIQIRHRGFKGVLAIQPSLDKSPIQIQYRKFMNKFPCTDDCFGVATDGFSKPYTYGRLNQQIVMLLSARGISDEALLDCQSEYFQMVEKMTTDPETAFRFLYMRNCFKAAEMLVEEGLTDRVLVDVRKAQRAEINSWRKDARKENELGKQKLNVLVQKSRFVFGVSDPTGQLEEGECFIRATRDGVPRTVIGNVVVVRNPCLHPGDILVLEARVDGQRIEIPDSLRNPPGDIKPNHFVWQKMLTRAEEEERRYKEADVAKIALQKLQPEFLTSDALFDIISSGDIAISDFELLKLVCAWCRKHGEDVFRFAFHLDFRAFTSEQIRWALQVGIPNSLLKGNLEQSAILRACDLGEFKYEHWKLYYSSDEDPFAMRHLRDAMEQFNQKLLVVQIHERFRIALYISGKVAVGENAPMGGKVSAYGFEGGPAGGAARKKELIGKYFVYVGEERLQIFLNHEQGTFVWIKQGFGGPKAADRREERLRISVDLATIDTGLKKRMDLVTKKAVQAVELYVISNRTPVRDRPVHVGDVEIDPNAVNNDIENFVLPDPTVPETAEHAEALLKIADHEMRKECLADPRAYLELARVARYYGLNAGKTLAAEVVSHVPEGSRGTPQPPTTAPSRPHLRHPSGQPNQASGNSLAVDVINRLLDHAISSKVQLTIQMCTSIIRITTVACEDSQVAMELTHMFAVRSPFLRPASNEYIADYFYRQTKLISLDLEEELLNVDKKTPEALGFVHAEKVEDPPRFADRLYALVPIDIGRRVRTGDLVVLELVPPPNQNPPVEALRVYGVVKSRAPQVQILFHELPPREMGYATWKMSIRGNSVTFDQALAALQKLAEGGPKVTDICEVLVGEGSKLDLSLEDEKLSVDLSETGLNESQQMAVTEAVNRSLALIQGPPGTGKTSTIVHLLKFLVRKHGTGKILAVASTNVAADNLAAKAIVGVMDEAAQVTEPIALIPIVKGTQQVILVGDHRLLCPRTQQISGEAGLSESLFARLFSRDNFYNGLLQSGVIAEDRALPAGFDWPKGLPVAFVQTKGWEPAFEKSKSNDEEVKVVVNLVEGFAQVGTECKDIGIISGYSAQVKKISTQLAASTKLRGQGSEAEVRSVDGFQGREKEVIIFSAVRCNTAGQVGFLSDARRFNVVHTRARRGLIIVGDRATLMHDPLWRKWFTWLDSM</sequence>
<comment type="similarity">
    <text evidence="1">Belongs to the DNA2/NAM7 helicase family.</text>
</comment>
<keyword evidence="3" id="KW-0378">Hydrolase</keyword>
<proteinExistence type="inferred from homology"/>
<dbReference type="AlphaFoldDB" id="A0AAD5SED2"/>
<organism evidence="11 12">
    <name type="scientific">Rhizophlyctis rosea</name>
    <dbReference type="NCBI Taxonomy" id="64517"/>
    <lineage>
        <taxon>Eukaryota</taxon>
        <taxon>Fungi</taxon>
        <taxon>Fungi incertae sedis</taxon>
        <taxon>Chytridiomycota</taxon>
        <taxon>Chytridiomycota incertae sedis</taxon>
        <taxon>Chytridiomycetes</taxon>
        <taxon>Rhizophlyctidales</taxon>
        <taxon>Rhizophlyctidaceae</taxon>
        <taxon>Rhizophlyctis</taxon>
    </lineage>
</organism>
<gene>
    <name evidence="11" type="ORF">HK097_004117</name>
</gene>
<dbReference type="GO" id="GO:0005524">
    <property type="term" value="F:ATP binding"/>
    <property type="evidence" value="ECO:0007669"/>
    <property type="project" value="UniProtKB-KW"/>
</dbReference>
<keyword evidence="12" id="KW-1185">Reference proteome</keyword>
<dbReference type="CDD" id="cd18808">
    <property type="entry name" value="SF1_C_Upf1"/>
    <property type="match status" value="1"/>
</dbReference>
<reference evidence="11" key="1">
    <citation type="submission" date="2020-05" db="EMBL/GenBank/DDBJ databases">
        <title>Phylogenomic resolution of chytrid fungi.</title>
        <authorList>
            <person name="Stajich J.E."/>
            <person name="Amses K."/>
            <person name="Simmons R."/>
            <person name="Seto K."/>
            <person name="Myers J."/>
            <person name="Bonds A."/>
            <person name="Quandt C.A."/>
            <person name="Barry K."/>
            <person name="Liu P."/>
            <person name="Grigoriev I."/>
            <person name="Longcore J.E."/>
            <person name="James T.Y."/>
        </authorList>
    </citation>
    <scope>NUCLEOTIDE SEQUENCE</scope>
    <source>
        <strain evidence="11">JEL0318</strain>
    </source>
</reference>
<dbReference type="InterPro" id="IPR047187">
    <property type="entry name" value="SF1_C_Upf1"/>
</dbReference>
<evidence type="ECO:0000313" key="11">
    <source>
        <dbReference type="EMBL" id="KAJ3053523.1"/>
    </source>
</evidence>
<keyword evidence="6" id="KW-0548">Nucleotidyltransferase</keyword>
<name>A0AAD5SED2_9FUNG</name>
<keyword evidence="5" id="KW-0067">ATP-binding</keyword>
<dbReference type="Gene3D" id="3.40.50.300">
    <property type="entry name" value="P-loop containing nucleotide triphosphate hydrolases"/>
    <property type="match status" value="3"/>
</dbReference>
<dbReference type="GO" id="GO:0003724">
    <property type="term" value="F:RNA helicase activity"/>
    <property type="evidence" value="ECO:0007669"/>
    <property type="project" value="TreeGrafter"/>
</dbReference>
<dbReference type="PANTHER" id="PTHR10887">
    <property type="entry name" value="DNA2/NAM7 HELICASE FAMILY"/>
    <property type="match status" value="1"/>
</dbReference>
<dbReference type="EC" id="2.7.7.48" evidence="6"/>
<dbReference type="GO" id="GO:0005737">
    <property type="term" value="C:cytoplasm"/>
    <property type="evidence" value="ECO:0007669"/>
    <property type="project" value="TreeGrafter"/>
</dbReference>
<dbReference type="InterPro" id="IPR041679">
    <property type="entry name" value="DNA2/NAM7-like_C"/>
</dbReference>
<evidence type="ECO:0000259" key="9">
    <source>
        <dbReference type="Pfam" id="PF13086"/>
    </source>
</evidence>
<evidence type="ECO:0000256" key="1">
    <source>
        <dbReference type="ARBA" id="ARBA00007913"/>
    </source>
</evidence>
<dbReference type="Pfam" id="PF05183">
    <property type="entry name" value="RdRP"/>
    <property type="match status" value="1"/>
</dbReference>
<keyword evidence="6" id="KW-0696">RNA-directed RNA polymerase</keyword>
<evidence type="ECO:0000259" key="8">
    <source>
        <dbReference type="Pfam" id="PF05183"/>
    </source>
</evidence>
<dbReference type="Pfam" id="PF13086">
    <property type="entry name" value="AAA_11"/>
    <property type="match status" value="2"/>
</dbReference>
<dbReference type="EMBL" id="JADGJD010000201">
    <property type="protein sequence ID" value="KAJ3053523.1"/>
    <property type="molecule type" value="Genomic_DNA"/>
</dbReference>
<dbReference type="InterPro" id="IPR045055">
    <property type="entry name" value="DNA2/NAM7-like"/>
</dbReference>
<evidence type="ECO:0000256" key="2">
    <source>
        <dbReference type="ARBA" id="ARBA00022741"/>
    </source>
</evidence>
<feature type="domain" description="DNA2/NAM7 helicase-like C-terminal" evidence="10">
    <location>
        <begin position="1012"/>
        <end position="1172"/>
    </location>
</feature>
<feature type="region of interest" description="Disordered" evidence="7">
    <location>
        <begin position="619"/>
        <end position="651"/>
    </location>
</feature>
<keyword evidence="4" id="KW-0347">Helicase</keyword>